<evidence type="ECO:0000313" key="2">
    <source>
        <dbReference type="Proteomes" id="UP001497680"/>
    </source>
</evidence>
<protein>
    <submittedName>
        <fullName evidence="1">Uncharacterized protein</fullName>
    </submittedName>
</protein>
<proteinExistence type="predicted"/>
<organism evidence="1 2">
    <name type="scientific">Hypoxylon rubiginosum</name>
    <dbReference type="NCBI Taxonomy" id="110542"/>
    <lineage>
        <taxon>Eukaryota</taxon>
        <taxon>Fungi</taxon>
        <taxon>Dikarya</taxon>
        <taxon>Ascomycota</taxon>
        <taxon>Pezizomycotina</taxon>
        <taxon>Sordariomycetes</taxon>
        <taxon>Xylariomycetidae</taxon>
        <taxon>Xylariales</taxon>
        <taxon>Hypoxylaceae</taxon>
        <taxon>Hypoxylon</taxon>
    </lineage>
</organism>
<dbReference type="EMBL" id="MU394295">
    <property type="protein sequence ID" value="KAI6089416.1"/>
    <property type="molecule type" value="Genomic_DNA"/>
</dbReference>
<sequence>MEPPAEDHHEHREFLPTNHPYLRMLKGCYKDVEEDVKEELERQKSQQSLHTIHNALSALGAEYLQWETAVANTQKHYFGNFDVSLQGPSPTQTKENDPIIANLPLQSRCDCCHILIDLTRKYGHFDCEACKKANSAYNICIDCVEAGNKHDSQGHSLRLVKNIEYRFGDAVKIYVGHAHIAELPSQDRPRPEVTIRTVLVEYVSRPQVNAYLVSNGFASLDTKSRATAAVNQWRLICFLLTGKFRSSFLAFLQPIHRAVIRLLMEWWLGEIQDIGLSHLGLNGLFLISMLDMTESEVGIVQGWMRSRYHTELLTLFQVEMGLMTIPYDADRHAQRVASAHHASVQRLAFSYLSDTMRPPWLDQNEDVRINMKSCLWMMFNCLAYPITTCLEKGMKKETDLYVSTMVDACTSTWGLFINNVRSADQLLGPKQLNGSISPCPWFTPDKRVTQYPFYLWDRRRRCTVCTKDLWYLPEYTVVSHTWGRWKKDPKKYPKVDVSGVPWTIPPNDRFDVEDIGNILHSVPGDSPYVWFDLVCIPQTRDGELGNRARQEIAKQAAIFSLAESTIVWFCNLDSFGPLEDLCHLLAVNAIRYPGGGKDACDRYCQRIEKLLEEFRITESSCPLKSQSTDLGSRRWDEFLHEWFSSLWTLQEACMRPDMWLCCSDMKPLISSATGSKIPLDCLLSLVSANADVTGEWQFPSANESLTRFAPPGGNIRASLEYKVYEVAAVNLIQSPPPFVFYFMRSVMAAGLIEIPDITRMSILTLGSQRTCGNKTQRAEAIMSALGVTKWYRPNDGNIQSDEKQLVLGEYPLEFVNELRQEVGDYQFFSHNITRDFWAELDPMHFEDQLLARDDTRGTLLPFASVRSSRGARMRRENVPNIADKTETHGTIAEWLIAKDGSVVMSSAWLLMSSSHPDNINLGSVFLSDYCEVAVNDWAAVTSEQPLHEWISSRSYKCHAVGLQRMLKFHMVFKKQYVRIDGLLLRELKNGKLIKIGTFGTKLVEWNDFGFSSKHNVNWTVL</sequence>
<name>A0ACC0D9H9_9PEZI</name>
<keyword evidence="2" id="KW-1185">Reference proteome</keyword>
<accession>A0ACC0D9H9</accession>
<gene>
    <name evidence="1" type="ORF">F4821DRAFT_231003</name>
</gene>
<dbReference type="Proteomes" id="UP001497680">
    <property type="component" value="Unassembled WGS sequence"/>
</dbReference>
<evidence type="ECO:0000313" key="1">
    <source>
        <dbReference type="EMBL" id="KAI6089416.1"/>
    </source>
</evidence>
<reference evidence="1 2" key="1">
    <citation type="journal article" date="2022" name="New Phytol.">
        <title>Ecological generalism drives hyperdiversity of secondary metabolite gene clusters in xylarialean endophytes.</title>
        <authorList>
            <person name="Franco M.E.E."/>
            <person name="Wisecaver J.H."/>
            <person name="Arnold A.E."/>
            <person name="Ju Y.M."/>
            <person name="Slot J.C."/>
            <person name="Ahrendt S."/>
            <person name="Moore L.P."/>
            <person name="Eastman K.E."/>
            <person name="Scott K."/>
            <person name="Konkel Z."/>
            <person name="Mondo S.J."/>
            <person name="Kuo A."/>
            <person name="Hayes R.D."/>
            <person name="Haridas S."/>
            <person name="Andreopoulos B."/>
            <person name="Riley R."/>
            <person name="LaButti K."/>
            <person name="Pangilinan J."/>
            <person name="Lipzen A."/>
            <person name="Amirebrahimi M."/>
            <person name="Yan J."/>
            <person name="Adam C."/>
            <person name="Keymanesh K."/>
            <person name="Ng V."/>
            <person name="Louie K."/>
            <person name="Northen T."/>
            <person name="Drula E."/>
            <person name="Henrissat B."/>
            <person name="Hsieh H.M."/>
            <person name="Youens-Clark K."/>
            <person name="Lutzoni F."/>
            <person name="Miadlikowska J."/>
            <person name="Eastwood D.C."/>
            <person name="Hamelin R.C."/>
            <person name="Grigoriev I.V."/>
            <person name="U'Ren J.M."/>
        </authorList>
    </citation>
    <scope>NUCLEOTIDE SEQUENCE [LARGE SCALE GENOMIC DNA]</scope>
    <source>
        <strain evidence="1 2">ER1909</strain>
    </source>
</reference>
<comment type="caution">
    <text evidence="1">The sequence shown here is derived from an EMBL/GenBank/DDBJ whole genome shotgun (WGS) entry which is preliminary data.</text>
</comment>